<dbReference type="GO" id="GO:0016787">
    <property type="term" value="F:hydrolase activity"/>
    <property type="evidence" value="ECO:0007669"/>
    <property type="project" value="InterPro"/>
</dbReference>
<dbReference type="AlphaFoldDB" id="A0A9X2BWI5"/>
<name>A0A9X2BWI5_9PROT</name>
<dbReference type="PANTHER" id="PTHR35563:SF2">
    <property type="entry name" value="BARREL METAL-DEPENDENT HYDROLASE, PUTATIVE (AFU_ORTHOLOGUE AFUA_1G16240)-RELATED"/>
    <property type="match status" value="1"/>
</dbReference>
<keyword evidence="3" id="KW-1185">Reference proteome</keyword>
<dbReference type="Pfam" id="PF04909">
    <property type="entry name" value="Amidohydro_2"/>
    <property type="match status" value="1"/>
</dbReference>
<accession>A0A9X2BWI5</accession>
<dbReference type="InterPro" id="IPR052358">
    <property type="entry name" value="Aro_Compnd_Degr_Hydrolases"/>
</dbReference>
<evidence type="ECO:0000259" key="1">
    <source>
        <dbReference type="Pfam" id="PF04909"/>
    </source>
</evidence>
<protein>
    <submittedName>
        <fullName evidence="2">Amidohydrolase family protein</fullName>
    </submittedName>
</protein>
<organism evidence="2 3">
    <name type="scientific">Roseomonas acroporae</name>
    <dbReference type="NCBI Taxonomy" id="2937791"/>
    <lineage>
        <taxon>Bacteria</taxon>
        <taxon>Pseudomonadati</taxon>
        <taxon>Pseudomonadota</taxon>
        <taxon>Alphaproteobacteria</taxon>
        <taxon>Acetobacterales</taxon>
        <taxon>Roseomonadaceae</taxon>
        <taxon>Roseomonas</taxon>
    </lineage>
</organism>
<dbReference type="PANTHER" id="PTHR35563">
    <property type="entry name" value="BARREL METAL-DEPENDENT HYDROLASE, PUTATIVE (AFU_ORTHOLOGUE AFUA_1G16240)-RELATED"/>
    <property type="match status" value="1"/>
</dbReference>
<dbReference type="SUPFAM" id="SSF51556">
    <property type="entry name" value="Metallo-dependent hydrolases"/>
    <property type="match status" value="1"/>
</dbReference>
<evidence type="ECO:0000313" key="2">
    <source>
        <dbReference type="EMBL" id="MCK8786116.1"/>
    </source>
</evidence>
<comment type="caution">
    <text evidence="2">The sequence shown here is derived from an EMBL/GenBank/DDBJ whole genome shotgun (WGS) entry which is preliminary data.</text>
</comment>
<feature type="domain" description="Amidohydrolase-related" evidence="1">
    <location>
        <begin position="28"/>
        <end position="289"/>
    </location>
</feature>
<gene>
    <name evidence="2" type="ORF">M0638_17210</name>
</gene>
<dbReference type="InterPro" id="IPR006680">
    <property type="entry name" value="Amidohydro-rel"/>
</dbReference>
<dbReference type="Proteomes" id="UP001139516">
    <property type="component" value="Unassembled WGS sequence"/>
</dbReference>
<dbReference type="EMBL" id="JALPRX010000074">
    <property type="protein sequence ID" value="MCK8786116.1"/>
    <property type="molecule type" value="Genomic_DNA"/>
</dbReference>
<sequence length="294" mass="31327">MTAKAEGKVAWSSGMAAPRSAVPSGATDCHFHVYDARVPSRPGTPHHPDAVEADYRALRQRLGLSRGVLVQPSAYGTDNSRHLQALETLGRAEHRMVAVVEPDVADAELRRLDAAGVRGVRFNLTMPGVLTAASVAPLGRRIAALGWHVQVNAPEPLLVALEPVLARLPCPVVLDHLGQVPQPAGTESAAFGTVRRLLDGGKAWVKISGPYIRSRAGAPGFADSGRVATALAQAAPDRLLWGSDWPHPTQPPNRKPDDADLLDRCAAWIGSTTLWHRMLVDNPAALYGFEASSS</sequence>
<dbReference type="RefSeq" id="WP_248668233.1">
    <property type="nucleotide sequence ID" value="NZ_JALPRX010000074.1"/>
</dbReference>
<dbReference type="InterPro" id="IPR032466">
    <property type="entry name" value="Metal_Hydrolase"/>
</dbReference>
<evidence type="ECO:0000313" key="3">
    <source>
        <dbReference type="Proteomes" id="UP001139516"/>
    </source>
</evidence>
<proteinExistence type="predicted"/>
<dbReference type="Gene3D" id="3.20.20.140">
    <property type="entry name" value="Metal-dependent hydrolases"/>
    <property type="match status" value="1"/>
</dbReference>
<reference evidence="2" key="1">
    <citation type="submission" date="2022-04" db="EMBL/GenBank/DDBJ databases">
        <title>Roseomonas acroporae sp. nov., isolated from coral Acropora digitifera.</title>
        <authorList>
            <person name="Sun H."/>
        </authorList>
    </citation>
    <scope>NUCLEOTIDE SEQUENCE</scope>
    <source>
        <strain evidence="2">NAR14</strain>
    </source>
</reference>